<name>A0A317V9N1_9EURO</name>
<dbReference type="AlphaFoldDB" id="A0A317V9N1"/>
<dbReference type="InterPro" id="IPR000719">
    <property type="entry name" value="Prot_kinase_dom"/>
</dbReference>
<proteinExistence type="predicted"/>
<dbReference type="PANTHER" id="PTHR44329:SF288">
    <property type="entry name" value="MITOGEN-ACTIVATED PROTEIN KINASE KINASE KINASE 20"/>
    <property type="match status" value="1"/>
</dbReference>
<keyword evidence="7" id="KW-1185">Reference proteome</keyword>
<keyword evidence="4" id="KW-0067">ATP-binding</keyword>
<keyword evidence="2" id="KW-0547">Nucleotide-binding</keyword>
<dbReference type="InterPro" id="IPR011009">
    <property type="entry name" value="Kinase-like_dom_sf"/>
</dbReference>
<evidence type="ECO:0000313" key="6">
    <source>
        <dbReference type="EMBL" id="PWY71113.1"/>
    </source>
</evidence>
<dbReference type="PANTHER" id="PTHR44329">
    <property type="entry name" value="SERINE/THREONINE-PROTEIN KINASE TNNI3K-RELATED"/>
    <property type="match status" value="1"/>
</dbReference>
<dbReference type="InterPro" id="IPR051681">
    <property type="entry name" value="Ser/Thr_Kinases-Pseudokinases"/>
</dbReference>
<organism evidence="6 7">
    <name type="scientific">Aspergillus sclerotioniger CBS 115572</name>
    <dbReference type="NCBI Taxonomy" id="1450535"/>
    <lineage>
        <taxon>Eukaryota</taxon>
        <taxon>Fungi</taxon>
        <taxon>Dikarya</taxon>
        <taxon>Ascomycota</taxon>
        <taxon>Pezizomycotina</taxon>
        <taxon>Eurotiomycetes</taxon>
        <taxon>Eurotiomycetidae</taxon>
        <taxon>Eurotiales</taxon>
        <taxon>Aspergillaceae</taxon>
        <taxon>Aspergillus</taxon>
        <taxon>Aspergillus subgen. Circumdati</taxon>
    </lineage>
</organism>
<accession>A0A317V9N1</accession>
<dbReference type="Gene3D" id="1.10.510.10">
    <property type="entry name" value="Transferase(Phosphotransferase) domain 1"/>
    <property type="match status" value="1"/>
</dbReference>
<reference evidence="6 7" key="1">
    <citation type="submission" date="2016-12" db="EMBL/GenBank/DDBJ databases">
        <title>The genomes of Aspergillus section Nigri reveals drivers in fungal speciation.</title>
        <authorList>
            <consortium name="DOE Joint Genome Institute"/>
            <person name="Vesth T.C."/>
            <person name="Nybo J."/>
            <person name="Theobald S."/>
            <person name="Brandl J."/>
            <person name="Frisvad J.C."/>
            <person name="Nielsen K.F."/>
            <person name="Lyhne E.K."/>
            <person name="Kogle M.E."/>
            <person name="Kuo A."/>
            <person name="Riley R."/>
            <person name="Clum A."/>
            <person name="Nolan M."/>
            <person name="Lipzen A."/>
            <person name="Salamov A."/>
            <person name="Henrissat B."/>
            <person name="Wiebenga A."/>
            <person name="De Vries R.P."/>
            <person name="Grigoriev I.V."/>
            <person name="Mortensen U.H."/>
            <person name="Andersen M.R."/>
            <person name="Baker S.E."/>
        </authorList>
    </citation>
    <scope>NUCLEOTIDE SEQUENCE [LARGE SCALE GENOMIC DNA]</scope>
    <source>
        <strain evidence="6 7">CBS 115572</strain>
    </source>
</reference>
<dbReference type="OrthoDB" id="4062651at2759"/>
<dbReference type="RefSeq" id="XP_025462868.1">
    <property type="nucleotide sequence ID" value="XM_025609447.1"/>
</dbReference>
<gene>
    <name evidence="6" type="ORF">BO94DRAFT_502058</name>
</gene>
<dbReference type="SMART" id="SM00220">
    <property type="entry name" value="S_TKc"/>
    <property type="match status" value="1"/>
</dbReference>
<evidence type="ECO:0000259" key="5">
    <source>
        <dbReference type="PROSITE" id="PS50011"/>
    </source>
</evidence>
<keyword evidence="1" id="KW-0808">Transferase</keyword>
<dbReference type="GO" id="GO:0005524">
    <property type="term" value="F:ATP binding"/>
    <property type="evidence" value="ECO:0007669"/>
    <property type="project" value="UniProtKB-KW"/>
</dbReference>
<dbReference type="SUPFAM" id="SSF56112">
    <property type="entry name" value="Protein kinase-like (PK-like)"/>
    <property type="match status" value="1"/>
</dbReference>
<evidence type="ECO:0000256" key="2">
    <source>
        <dbReference type="ARBA" id="ARBA00022741"/>
    </source>
</evidence>
<feature type="non-terminal residue" evidence="6">
    <location>
        <position position="388"/>
    </location>
</feature>
<evidence type="ECO:0000256" key="1">
    <source>
        <dbReference type="ARBA" id="ARBA00022679"/>
    </source>
</evidence>
<dbReference type="Proteomes" id="UP000246702">
    <property type="component" value="Unassembled WGS sequence"/>
</dbReference>
<sequence length="388" mass="44006">MPEQIVSSSPEVEFKSFQDWNGDCPSLTLILHNNSSSWWIKVEIAWSLPESVSKLRYLKRRSMLQDFVNAIKLSQLDLMDDTMTRITLTLAERSHDPIPIRHVRNDYQTGTNYYLSVAHRISFNTGEDPGRIIYPILYQSQALPTFEASQLEHDEVIAPTVSIVRFKEEQFAYKKVDRPIYEPGDTEHVLNEITALAQFRGQPNIAQLIGLVISDTPYKTRPSTISAPVITGFLLEYYPEGTLERVLSEDKNQDDSLLRRWTLQIGRALGMLHVQRRTHLDIKPSNLVFDANRNAILIDISGTGGYEWEWLSPEMQKIIQQKAATAPASTPFDKRVATDCWAYGKLLCTMARKTGSSTFGKLLQSVGDDLTRTDPNARISLSDALETI</sequence>
<keyword evidence="3 6" id="KW-0418">Kinase</keyword>
<dbReference type="Pfam" id="PF00069">
    <property type="entry name" value="Pkinase"/>
    <property type="match status" value="1"/>
</dbReference>
<evidence type="ECO:0000256" key="3">
    <source>
        <dbReference type="ARBA" id="ARBA00022777"/>
    </source>
</evidence>
<dbReference type="GO" id="GO:0004674">
    <property type="term" value="F:protein serine/threonine kinase activity"/>
    <property type="evidence" value="ECO:0007669"/>
    <property type="project" value="TreeGrafter"/>
</dbReference>
<evidence type="ECO:0000256" key="4">
    <source>
        <dbReference type="ARBA" id="ARBA00022840"/>
    </source>
</evidence>
<dbReference type="PROSITE" id="PS50011">
    <property type="entry name" value="PROTEIN_KINASE_DOM"/>
    <property type="match status" value="1"/>
</dbReference>
<protein>
    <submittedName>
        <fullName evidence="6">Kinase-like protein</fullName>
    </submittedName>
</protein>
<dbReference type="GeneID" id="37111590"/>
<dbReference type="STRING" id="1450535.A0A317V9N1"/>
<dbReference type="EMBL" id="MSFK01000037">
    <property type="protein sequence ID" value="PWY71113.1"/>
    <property type="molecule type" value="Genomic_DNA"/>
</dbReference>
<feature type="domain" description="Protein kinase" evidence="5">
    <location>
        <begin position="123"/>
        <end position="388"/>
    </location>
</feature>
<comment type="caution">
    <text evidence="6">The sequence shown here is derived from an EMBL/GenBank/DDBJ whole genome shotgun (WGS) entry which is preliminary data.</text>
</comment>
<evidence type="ECO:0000313" key="7">
    <source>
        <dbReference type="Proteomes" id="UP000246702"/>
    </source>
</evidence>